<geneLocation type="mitochondrion" evidence="1"/>
<dbReference type="RefSeq" id="YP_025814.1">
    <property type="nucleotide sequence ID" value="NC_005926.1"/>
</dbReference>
<accession>Q6UVQ1</accession>
<dbReference type="AlphaFoldDB" id="Q6UVQ1"/>
<protein>
    <submittedName>
        <fullName evidence="1">Uncharacterized protein</fullName>
    </submittedName>
</protein>
<name>Q6UVQ1_TUPAK</name>
<dbReference type="GeneID" id="2847074"/>
<sequence length="161" mass="18309">MLPLHYFLQPNFLLCCLCPYAFLTLAFALPPKFVSLRTNCFCAAGKICSFHSQTKLLRALFLLLPPQSANEMSRFFAKKVNLFNFYRYLMCTVNTRFPTLQTLQRLLKLLNLWTLSNSAFYVSVATAGLLRYCQTLHKRLAKQPLLTAVCEFGSSSAAVCE</sequence>
<organism evidence="1">
    <name type="scientific">Tupiella akineta</name>
    <name type="common">Green alga</name>
    <name type="synonym">Pseudendoclonium akinetum</name>
    <dbReference type="NCBI Taxonomy" id="160070"/>
    <lineage>
        <taxon>Eukaryota</taxon>
        <taxon>Viridiplantae</taxon>
        <taxon>Chlorophyta</taxon>
        <taxon>core chlorophytes</taxon>
        <taxon>Ulvophyceae</taxon>
        <taxon>OUU clade</taxon>
        <taxon>Ulotrichales</taxon>
        <taxon>Tupiellaceae</taxon>
        <taxon>Tupiella</taxon>
    </lineage>
</organism>
<gene>
    <name evidence="1" type="primary">orf161</name>
</gene>
<dbReference type="EMBL" id="AY359242">
    <property type="protein sequence ID" value="AAQ18773.1"/>
    <property type="molecule type" value="Genomic_DNA"/>
</dbReference>
<evidence type="ECO:0000313" key="1">
    <source>
        <dbReference type="EMBL" id="AAQ18773.1"/>
    </source>
</evidence>
<proteinExistence type="predicted"/>
<reference evidence="1" key="2">
    <citation type="journal article" date="2004" name="Mol. Biol. Evol.">
        <title>The complete mitochondrial DNA sequence of the green alga Pseudendoclonium akinetum (Ulvophyceae) highlights distinctive evolutionary trends in the chlorophyta and suggests a sister-group relationship between the Ulvophyceae and Chlorophyceae.</title>
        <authorList>
            <person name="Pombert J.F."/>
            <person name="Otis C."/>
            <person name="Lemieux C."/>
            <person name="Turmel M."/>
        </authorList>
    </citation>
    <scope>NUCLEOTIDE SEQUENCE</scope>
    <source>
        <strain evidence="1">UTEX 1912</strain>
    </source>
</reference>
<keyword evidence="1" id="KW-0496">Mitochondrion</keyword>
<reference evidence="1" key="1">
    <citation type="submission" date="2003-08" db="EMBL/GenBank/DDBJ databases">
        <authorList>
            <person name="Pombert J.-F."/>
            <person name="Otis C."/>
            <person name="Lemieux C."/>
            <person name="Turmel M."/>
        </authorList>
    </citation>
    <scope>NUCLEOTIDE SEQUENCE</scope>
    <source>
        <strain evidence="1">UTEX 1912</strain>
    </source>
</reference>